<gene>
    <name evidence="1" type="ORF">IPP15_12755</name>
</gene>
<organism evidence="1 2">
    <name type="scientific">Candidatus Opimibacter skivensis</name>
    <dbReference type="NCBI Taxonomy" id="2982028"/>
    <lineage>
        <taxon>Bacteria</taxon>
        <taxon>Pseudomonadati</taxon>
        <taxon>Bacteroidota</taxon>
        <taxon>Saprospiria</taxon>
        <taxon>Saprospirales</taxon>
        <taxon>Saprospiraceae</taxon>
        <taxon>Candidatus Opimibacter</taxon>
    </lineage>
</organism>
<name>A0A9D7SYQ6_9BACT</name>
<dbReference type="Proteomes" id="UP000808337">
    <property type="component" value="Unassembled WGS sequence"/>
</dbReference>
<dbReference type="Gene3D" id="3.20.20.140">
    <property type="entry name" value="Metal-dependent hydrolases"/>
    <property type="match status" value="1"/>
</dbReference>
<evidence type="ECO:0000313" key="1">
    <source>
        <dbReference type="EMBL" id="MBK9983254.1"/>
    </source>
</evidence>
<proteinExistence type="predicted"/>
<evidence type="ECO:0000313" key="2">
    <source>
        <dbReference type="Proteomes" id="UP000808337"/>
    </source>
</evidence>
<dbReference type="EMBL" id="JADKGY010000014">
    <property type="protein sequence ID" value="MBK9983254.1"/>
    <property type="molecule type" value="Genomic_DNA"/>
</dbReference>
<dbReference type="AlphaFoldDB" id="A0A9D7SYQ6"/>
<comment type="caution">
    <text evidence="1">The sequence shown here is derived from an EMBL/GenBank/DDBJ whole genome shotgun (WGS) entry which is preliminary data.</text>
</comment>
<protein>
    <submittedName>
        <fullName evidence="1">Uncharacterized protein</fullName>
    </submittedName>
</protein>
<reference evidence="1 2" key="1">
    <citation type="submission" date="2020-10" db="EMBL/GenBank/DDBJ databases">
        <title>Connecting structure to function with the recovery of over 1000 high-quality activated sludge metagenome-assembled genomes encoding full-length rRNA genes using long-read sequencing.</title>
        <authorList>
            <person name="Singleton C.M."/>
            <person name="Petriglieri F."/>
            <person name="Kristensen J.M."/>
            <person name="Kirkegaard R.H."/>
            <person name="Michaelsen T.Y."/>
            <person name="Andersen M.H."/>
            <person name="Karst S.M."/>
            <person name="Dueholm M.S."/>
            <person name="Nielsen P.H."/>
            <person name="Albertsen M."/>
        </authorList>
    </citation>
    <scope>NUCLEOTIDE SEQUENCE [LARGE SCALE GENOMIC DNA]</scope>
    <source>
        <strain evidence="1">Ribe_18-Q3-R11-54_MAXAC.273</strain>
    </source>
</reference>
<sequence>MVKQEMPVYFRAPKVKDISRALALQKDLGMKMVISDAEEAWYLKDQFKTGTIPLVLSLALPEDKSEKKAEAKAEAKEKKVMKRKLRRRIRSIQIRRRKHLKRKEHKV</sequence>
<accession>A0A9D7SYQ6</accession>